<accession>A0A0F9N3F7</accession>
<dbReference type="HAMAP" id="MF_00122">
    <property type="entry name" value="GatC"/>
    <property type="match status" value="1"/>
</dbReference>
<dbReference type="Gene3D" id="1.10.20.60">
    <property type="entry name" value="Glu-tRNAGln amidotransferase C subunit, N-terminal domain"/>
    <property type="match status" value="1"/>
</dbReference>
<dbReference type="NCBIfam" id="TIGR00135">
    <property type="entry name" value="gatC"/>
    <property type="match status" value="1"/>
</dbReference>
<dbReference type="EMBL" id="LAZR01003849">
    <property type="protein sequence ID" value="KKN14130.1"/>
    <property type="molecule type" value="Genomic_DNA"/>
</dbReference>
<dbReference type="GO" id="GO:0070681">
    <property type="term" value="P:glutaminyl-tRNAGln biosynthesis via transamidation"/>
    <property type="evidence" value="ECO:0007669"/>
    <property type="project" value="TreeGrafter"/>
</dbReference>
<organism evidence="1">
    <name type="scientific">marine sediment metagenome</name>
    <dbReference type="NCBI Taxonomy" id="412755"/>
    <lineage>
        <taxon>unclassified sequences</taxon>
        <taxon>metagenomes</taxon>
        <taxon>ecological metagenomes</taxon>
    </lineage>
</organism>
<proteinExistence type="inferred from homology"/>
<evidence type="ECO:0000313" key="1">
    <source>
        <dbReference type="EMBL" id="KKN14130.1"/>
    </source>
</evidence>
<dbReference type="InterPro" id="IPR003837">
    <property type="entry name" value="GatC"/>
</dbReference>
<dbReference type="PANTHER" id="PTHR15004">
    <property type="entry name" value="GLUTAMYL-TRNA(GLN) AMIDOTRANSFERASE SUBUNIT C, MITOCHONDRIAL"/>
    <property type="match status" value="1"/>
</dbReference>
<sequence length="95" mass="10569">MSLDKTDVEKIAHLARLAIDDSDIPGYVRDLGNIFNLVEQLSDADTSNISPMAHPLDAHQRLRPDVVTETNQRELFQSIAPETADGLYLVPQVIE</sequence>
<dbReference type="GO" id="GO:0006450">
    <property type="term" value="P:regulation of translational fidelity"/>
    <property type="evidence" value="ECO:0007669"/>
    <property type="project" value="InterPro"/>
</dbReference>
<dbReference type="SUPFAM" id="SSF141000">
    <property type="entry name" value="Glu-tRNAGln amidotransferase C subunit"/>
    <property type="match status" value="1"/>
</dbReference>
<dbReference type="AlphaFoldDB" id="A0A0F9N3F7"/>
<dbReference type="Pfam" id="PF02686">
    <property type="entry name" value="GatC"/>
    <property type="match status" value="1"/>
</dbReference>
<gene>
    <name evidence="1" type="ORF">LCGC14_0999320</name>
</gene>
<evidence type="ECO:0008006" key="2">
    <source>
        <dbReference type="Google" id="ProtNLM"/>
    </source>
</evidence>
<dbReference type="PANTHER" id="PTHR15004:SF0">
    <property type="entry name" value="GLUTAMYL-TRNA(GLN) AMIDOTRANSFERASE SUBUNIT C, MITOCHONDRIAL"/>
    <property type="match status" value="1"/>
</dbReference>
<comment type="caution">
    <text evidence="1">The sequence shown here is derived from an EMBL/GenBank/DDBJ whole genome shotgun (WGS) entry which is preliminary data.</text>
</comment>
<dbReference type="InterPro" id="IPR036113">
    <property type="entry name" value="Asp/Glu-ADT_sf_sub_c"/>
</dbReference>
<reference evidence="1" key="1">
    <citation type="journal article" date="2015" name="Nature">
        <title>Complex archaea that bridge the gap between prokaryotes and eukaryotes.</title>
        <authorList>
            <person name="Spang A."/>
            <person name="Saw J.H."/>
            <person name="Jorgensen S.L."/>
            <person name="Zaremba-Niedzwiedzka K."/>
            <person name="Martijn J."/>
            <person name="Lind A.E."/>
            <person name="van Eijk R."/>
            <person name="Schleper C."/>
            <person name="Guy L."/>
            <person name="Ettema T.J."/>
        </authorList>
    </citation>
    <scope>NUCLEOTIDE SEQUENCE</scope>
</reference>
<protein>
    <recommendedName>
        <fullName evidence="2">Aspartyl/glutamyl-tRNA(Asn/Gln) amidotransferase subunit C</fullName>
    </recommendedName>
</protein>
<name>A0A0F9N3F7_9ZZZZ</name>